<proteinExistence type="inferred from homology"/>
<dbReference type="PANTHER" id="PTHR33202">
    <property type="entry name" value="ZINC UPTAKE REGULATION PROTEIN"/>
    <property type="match status" value="1"/>
</dbReference>
<dbReference type="Gene3D" id="1.10.10.10">
    <property type="entry name" value="Winged helix-like DNA-binding domain superfamily/Winged helix DNA-binding domain"/>
    <property type="match status" value="1"/>
</dbReference>
<keyword evidence="10" id="KW-1185">Reference proteome</keyword>
<dbReference type="InterPro" id="IPR043135">
    <property type="entry name" value="Fur_C"/>
</dbReference>
<evidence type="ECO:0000256" key="7">
    <source>
        <dbReference type="PIRSR" id="PIRSR602481-1"/>
    </source>
</evidence>
<dbReference type="GO" id="GO:0005829">
    <property type="term" value="C:cytosol"/>
    <property type="evidence" value="ECO:0007669"/>
    <property type="project" value="TreeGrafter"/>
</dbReference>
<dbReference type="InterPro" id="IPR036388">
    <property type="entry name" value="WH-like_DNA-bd_sf"/>
</dbReference>
<feature type="binding site" evidence="7">
    <location>
        <position position="177"/>
    </location>
    <ligand>
        <name>Zn(2+)</name>
        <dbReference type="ChEBI" id="CHEBI:29105"/>
    </ligand>
</feature>
<dbReference type="GO" id="GO:0045892">
    <property type="term" value="P:negative regulation of DNA-templated transcription"/>
    <property type="evidence" value="ECO:0007669"/>
    <property type="project" value="TreeGrafter"/>
</dbReference>
<dbReference type="EMBL" id="JACHFM010000002">
    <property type="protein sequence ID" value="MBB5221766.1"/>
    <property type="molecule type" value="Genomic_DNA"/>
</dbReference>
<comment type="caution">
    <text evidence="9">The sequence shown here is derived from an EMBL/GenBank/DDBJ whole genome shotgun (WGS) entry which is preliminary data.</text>
</comment>
<dbReference type="GO" id="GO:0008270">
    <property type="term" value="F:zinc ion binding"/>
    <property type="evidence" value="ECO:0007669"/>
    <property type="project" value="TreeGrafter"/>
</dbReference>
<dbReference type="GO" id="GO:0000976">
    <property type="term" value="F:transcription cis-regulatory region binding"/>
    <property type="evidence" value="ECO:0007669"/>
    <property type="project" value="TreeGrafter"/>
</dbReference>
<evidence type="ECO:0000256" key="5">
    <source>
        <dbReference type="ARBA" id="ARBA00023125"/>
    </source>
</evidence>
<keyword evidence="7" id="KW-0479">Metal-binding</keyword>
<evidence type="ECO:0000256" key="3">
    <source>
        <dbReference type="ARBA" id="ARBA00022833"/>
    </source>
</evidence>
<sequence length="182" mass="18971">MVTSRTTTSGTATSATPGGAATASFEPHDHAHCAEDARASVEAACAARGLRLTPARSFVLDELLASHRAMTAYELLDALAAAGMPSQPPVVYRALEFLVSNGFAHRIERLGAFAACTCGPQASGTAHRAAFLICRDCRHVAETAMSRPPRSLAEMAGAAGFAIERVVIEAEGLCARCRDAAQ</sequence>
<feature type="binding site" evidence="7">
    <location>
        <position position="134"/>
    </location>
    <ligand>
        <name>Zn(2+)</name>
        <dbReference type="ChEBI" id="CHEBI:29105"/>
    </ligand>
</feature>
<evidence type="ECO:0000313" key="9">
    <source>
        <dbReference type="EMBL" id="MBB5221766.1"/>
    </source>
</evidence>
<feature type="compositionally biased region" description="Low complexity" evidence="8">
    <location>
        <begin position="1"/>
        <end position="24"/>
    </location>
</feature>
<feature type="binding site" evidence="7">
    <location>
        <position position="137"/>
    </location>
    <ligand>
        <name>Zn(2+)</name>
        <dbReference type="ChEBI" id="CHEBI:29105"/>
    </ligand>
</feature>
<comment type="cofactor">
    <cofactor evidence="7">
        <name>Zn(2+)</name>
        <dbReference type="ChEBI" id="CHEBI:29105"/>
    </cofactor>
    <text evidence="7">Binds 1 zinc ion per subunit.</text>
</comment>
<dbReference type="AlphaFoldDB" id="A0A840SPJ5"/>
<name>A0A840SPJ5_9RHOB</name>
<dbReference type="RefSeq" id="WP_184148232.1">
    <property type="nucleotide sequence ID" value="NZ_JACHFM010000002.1"/>
</dbReference>
<dbReference type="PANTHER" id="PTHR33202:SF6">
    <property type="entry name" value="ZINC UPTAKE REGULATION PROTEIN"/>
    <property type="match status" value="1"/>
</dbReference>
<dbReference type="InterPro" id="IPR002481">
    <property type="entry name" value="FUR"/>
</dbReference>
<keyword evidence="6" id="KW-0804">Transcription</keyword>
<dbReference type="GO" id="GO:1900376">
    <property type="term" value="P:regulation of secondary metabolite biosynthetic process"/>
    <property type="evidence" value="ECO:0007669"/>
    <property type="project" value="TreeGrafter"/>
</dbReference>
<evidence type="ECO:0000313" key="10">
    <source>
        <dbReference type="Proteomes" id="UP000549457"/>
    </source>
</evidence>
<feature type="region of interest" description="Disordered" evidence="8">
    <location>
        <begin position="1"/>
        <end position="25"/>
    </location>
</feature>
<keyword evidence="4" id="KW-0805">Transcription regulation</keyword>
<keyword evidence="5" id="KW-0238">DNA-binding</keyword>
<accession>A0A840SPJ5</accession>
<organism evidence="9 10">
    <name type="scientific">Amaricoccus macauensis</name>
    <dbReference type="NCBI Taxonomy" id="57001"/>
    <lineage>
        <taxon>Bacteria</taxon>
        <taxon>Pseudomonadati</taxon>
        <taxon>Pseudomonadota</taxon>
        <taxon>Alphaproteobacteria</taxon>
        <taxon>Rhodobacterales</taxon>
        <taxon>Paracoccaceae</taxon>
        <taxon>Amaricoccus</taxon>
    </lineage>
</organism>
<evidence type="ECO:0000256" key="6">
    <source>
        <dbReference type="ARBA" id="ARBA00023163"/>
    </source>
</evidence>
<dbReference type="GO" id="GO:0003700">
    <property type="term" value="F:DNA-binding transcription factor activity"/>
    <property type="evidence" value="ECO:0007669"/>
    <property type="project" value="InterPro"/>
</dbReference>
<reference evidence="9 10" key="1">
    <citation type="submission" date="2020-08" db="EMBL/GenBank/DDBJ databases">
        <title>Genomic Encyclopedia of Type Strains, Phase IV (KMG-IV): sequencing the most valuable type-strain genomes for metagenomic binning, comparative biology and taxonomic classification.</title>
        <authorList>
            <person name="Goeker M."/>
        </authorList>
    </citation>
    <scope>NUCLEOTIDE SEQUENCE [LARGE SCALE GENOMIC DNA]</scope>
    <source>
        <strain evidence="9 10">DSM 101730</strain>
    </source>
</reference>
<dbReference type="Proteomes" id="UP000549457">
    <property type="component" value="Unassembled WGS sequence"/>
</dbReference>
<protein>
    <submittedName>
        <fullName evidence="9">Fur family zinc uptake transcriptional regulator</fullName>
    </submittedName>
</protein>
<dbReference type="InterPro" id="IPR036390">
    <property type="entry name" value="WH_DNA-bd_sf"/>
</dbReference>
<evidence type="ECO:0000256" key="8">
    <source>
        <dbReference type="SAM" id="MobiDB-lite"/>
    </source>
</evidence>
<evidence type="ECO:0000256" key="2">
    <source>
        <dbReference type="ARBA" id="ARBA00022491"/>
    </source>
</evidence>
<keyword evidence="2" id="KW-0678">Repressor</keyword>
<dbReference type="Pfam" id="PF01475">
    <property type="entry name" value="FUR"/>
    <property type="match status" value="1"/>
</dbReference>
<comment type="similarity">
    <text evidence="1">Belongs to the Fur family.</text>
</comment>
<evidence type="ECO:0000256" key="1">
    <source>
        <dbReference type="ARBA" id="ARBA00007957"/>
    </source>
</evidence>
<feature type="binding site" evidence="7">
    <location>
        <position position="174"/>
    </location>
    <ligand>
        <name>Zn(2+)</name>
        <dbReference type="ChEBI" id="CHEBI:29105"/>
    </ligand>
</feature>
<gene>
    <name evidence="9" type="ORF">HNP73_001702</name>
</gene>
<keyword evidence="3 7" id="KW-0862">Zinc</keyword>
<dbReference type="Gene3D" id="3.30.1490.190">
    <property type="match status" value="1"/>
</dbReference>
<evidence type="ECO:0000256" key="4">
    <source>
        <dbReference type="ARBA" id="ARBA00023015"/>
    </source>
</evidence>
<dbReference type="SUPFAM" id="SSF46785">
    <property type="entry name" value="Winged helix' DNA-binding domain"/>
    <property type="match status" value="1"/>
</dbReference>